<evidence type="ECO:0008006" key="4">
    <source>
        <dbReference type="Google" id="ProtNLM"/>
    </source>
</evidence>
<accession>A0A133S4P7</accession>
<feature type="transmembrane region" description="Helical" evidence="1">
    <location>
        <begin position="65"/>
        <end position="85"/>
    </location>
</feature>
<proteinExistence type="predicted"/>
<dbReference type="RefSeq" id="WP_002475977.1">
    <property type="nucleotide sequence ID" value="NZ_KQ958079.1"/>
</dbReference>
<keyword evidence="1" id="KW-0812">Transmembrane</keyword>
<gene>
    <name evidence="2" type="ORF">HMPREF3233_01062</name>
</gene>
<protein>
    <recommendedName>
        <fullName evidence="4">DUF805 domain-containing protein</fullName>
    </recommendedName>
</protein>
<sequence length="144" mass="16661">METKQYHIVNRYIDFWVNTFNYKGETSRQGFWIPTIINTLILILEYTFVTISYDNFGLLEDFSVFTKIILMLIPFIMGIAQTALTQRRFNNLNSNSICPKICGVAFVITFLAFVIDIRIIAVFTLMIYLITALINVIIASRPTK</sequence>
<evidence type="ECO:0000256" key="1">
    <source>
        <dbReference type="SAM" id="Phobius"/>
    </source>
</evidence>
<feature type="transmembrane region" description="Helical" evidence="1">
    <location>
        <begin position="31"/>
        <end position="53"/>
    </location>
</feature>
<dbReference type="EMBL" id="LRQT01000033">
    <property type="protein sequence ID" value="KXA64159.1"/>
    <property type="molecule type" value="Genomic_DNA"/>
</dbReference>
<evidence type="ECO:0000313" key="3">
    <source>
        <dbReference type="Proteomes" id="UP000070226"/>
    </source>
</evidence>
<dbReference type="PATRIC" id="fig|39777.7.peg.1031"/>
<organism evidence="2">
    <name type="scientific">Veillonella atypica</name>
    <dbReference type="NCBI Taxonomy" id="39777"/>
    <lineage>
        <taxon>Bacteria</taxon>
        <taxon>Bacillati</taxon>
        <taxon>Bacillota</taxon>
        <taxon>Negativicutes</taxon>
        <taxon>Veillonellales</taxon>
        <taxon>Veillonellaceae</taxon>
        <taxon>Veillonella</taxon>
    </lineage>
</organism>
<evidence type="ECO:0000313" key="2">
    <source>
        <dbReference type="EMBL" id="KXA64159.1"/>
    </source>
</evidence>
<comment type="caution">
    <text evidence="2">The sequence shown here is derived from an EMBL/GenBank/DDBJ whole genome shotgun (WGS) entry which is preliminary data.</text>
</comment>
<keyword evidence="1" id="KW-0472">Membrane</keyword>
<feature type="transmembrane region" description="Helical" evidence="1">
    <location>
        <begin position="121"/>
        <end position="139"/>
    </location>
</feature>
<dbReference type="Proteomes" id="UP000070226">
    <property type="component" value="Unassembled WGS sequence"/>
</dbReference>
<keyword evidence="1" id="KW-1133">Transmembrane helix</keyword>
<name>A0A133S4P7_9FIRM</name>
<reference evidence="2 3" key="1">
    <citation type="submission" date="2016-01" db="EMBL/GenBank/DDBJ databases">
        <authorList>
            <person name="Oliw E.H."/>
        </authorList>
    </citation>
    <scope>NUCLEOTIDE SEQUENCE [LARGE SCALE GENOMIC DNA]</scope>
    <source>
        <strain evidence="2 3">CMW7756B</strain>
    </source>
</reference>
<dbReference type="AlphaFoldDB" id="A0A133S4P7"/>
<feature type="transmembrane region" description="Helical" evidence="1">
    <location>
        <begin position="97"/>
        <end position="115"/>
    </location>
</feature>